<protein>
    <submittedName>
        <fullName evidence="2">Uncharacterized protein</fullName>
    </submittedName>
</protein>
<organism evidence="2 3">
    <name type="scientific">Eumeta variegata</name>
    <name type="common">Bagworm moth</name>
    <name type="synonym">Eumeta japonica</name>
    <dbReference type="NCBI Taxonomy" id="151549"/>
    <lineage>
        <taxon>Eukaryota</taxon>
        <taxon>Metazoa</taxon>
        <taxon>Ecdysozoa</taxon>
        <taxon>Arthropoda</taxon>
        <taxon>Hexapoda</taxon>
        <taxon>Insecta</taxon>
        <taxon>Pterygota</taxon>
        <taxon>Neoptera</taxon>
        <taxon>Endopterygota</taxon>
        <taxon>Lepidoptera</taxon>
        <taxon>Glossata</taxon>
        <taxon>Ditrysia</taxon>
        <taxon>Tineoidea</taxon>
        <taxon>Psychidae</taxon>
        <taxon>Oiketicinae</taxon>
        <taxon>Eumeta</taxon>
    </lineage>
</organism>
<reference evidence="2 3" key="1">
    <citation type="journal article" date="2019" name="Commun. Biol.">
        <title>The bagworm genome reveals a unique fibroin gene that provides high tensile strength.</title>
        <authorList>
            <person name="Kono N."/>
            <person name="Nakamura H."/>
            <person name="Ohtoshi R."/>
            <person name="Tomita M."/>
            <person name="Numata K."/>
            <person name="Arakawa K."/>
        </authorList>
    </citation>
    <scope>NUCLEOTIDE SEQUENCE [LARGE SCALE GENOMIC DNA]</scope>
</reference>
<sequence>MTNLSYTAGYLKKKCYEYENYKWVHPKTPIGRSIWLNRFRALDPDTRQWPKPVIAMKPLRVLRYYPDDPHGGARRPRVTRRRAAPAPAHR</sequence>
<feature type="region of interest" description="Disordered" evidence="1">
    <location>
        <begin position="66"/>
        <end position="90"/>
    </location>
</feature>
<feature type="compositionally biased region" description="Basic residues" evidence="1">
    <location>
        <begin position="72"/>
        <end position="90"/>
    </location>
</feature>
<proteinExistence type="predicted"/>
<evidence type="ECO:0000313" key="3">
    <source>
        <dbReference type="Proteomes" id="UP000299102"/>
    </source>
</evidence>
<evidence type="ECO:0000313" key="2">
    <source>
        <dbReference type="EMBL" id="GBP90225.1"/>
    </source>
</evidence>
<dbReference type="EMBL" id="BGZK01002067">
    <property type="protein sequence ID" value="GBP90225.1"/>
    <property type="molecule type" value="Genomic_DNA"/>
</dbReference>
<name>A0A4C1ZU98_EUMVA</name>
<comment type="caution">
    <text evidence="2">The sequence shown here is derived from an EMBL/GenBank/DDBJ whole genome shotgun (WGS) entry which is preliminary data.</text>
</comment>
<keyword evidence="3" id="KW-1185">Reference proteome</keyword>
<gene>
    <name evidence="2" type="ORF">EVAR_21333_1</name>
</gene>
<accession>A0A4C1ZU98</accession>
<dbReference type="Proteomes" id="UP000299102">
    <property type="component" value="Unassembled WGS sequence"/>
</dbReference>
<dbReference type="AlphaFoldDB" id="A0A4C1ZU98"/>
<evidence type="ECO:0000256" key="1">
    <source>
        <dbReference type="SAM" id="MobiDB-lite"/>
    </source>
</evidence>